<feature type="transmembrane region" description="Helical" evidence="5">
    <location>
        <begin position="286"/>
        <end position="308"/>
    </location>
</feature>
<feature type="transmembrane region" description="Helical" evidence="5">
    <location>
        <begin position="353"/>
        <end position="372"/>
    </location>
</feature>
<feature type="transmembrane region" description="Helical" evidence="5">
    <location>
        <begin position="119"/>
        <end position="136"/>
    </location>
</feature>
<dbReference type="EMBL" id="BMVO01000009">
    <property type="protein sequence ID" value="GHB07019.1"/>
    <property type="molecule type" value="Genomic_DNA"/>
</dbReference>
<feature type="transmembrane region" description="Helical" evidence="5">
    <location>
        <begin position="428"/>
        <end position="448"/>
    </location>
</feature>
<evidence type="ECO:0000256" key="2">
    <source>
        <dbReference type="ARBA" id="ARBA00022692"/>
    </source>
</evidence>
<evidence type="ECO:0000313" key="8">
    <source>
        <dbReference type="EMBL" id="GHB07019.1"/>
    </source>
</evidence>
<comment type="function">
    <text evidence="5">NDH-1 shuttles electrons from NADH, via FMN and iron-sulfur (Fe-S) centers, to quinones in the respiratory chain. The immediate electron acceptor for the enzyme in this species is believed to be a menaquinone. Couples the redox reaction to proton translocation (for every two electrons transferred, four hydrogen ions are translocated across the cytoplasmic membrane), and thus conserves the redox energy in a proton gradient.</text>
</comment>
<dbReference type="Proteomes" id="UP000599437">
    <property type="component" value="Unassembled WGS sequence"/>
</dbReference>
<evidence type="ECO:0000256" key="6">
    <source>
        <dbReference type="RuleBase" id="RU000320"/>
    </source>
</evidence>
<gene>
    <name evidence="5 8" type="primary">nuoN</name>
    <name evidence="8" type="ORF">GCM10010346_32830</name>
</gene>
<dbReference type="EC" id="7.1.1.-" evidence="5"/>
<evidence type="ECO:0000259" key="7">
    <source>
        <dbReference type="Pfam" id="PF00361"/>
    </source>
</evidence>
<reference evidence="9" key="1">
    <citation type="journal article" date="2019" name="Int. J. Syst. Evol. Microbiol.">
        <title>The Global Catalogue of Microorganisms (GCM) 10K type strain sequencing project: providing services to taxonomists for standard genome sequencing and annotation.</title>
        <authorList>
            <consortium name="The Broad Institute Genomics Platform"/>
            <consortium name="The Broad Institute Genome Sequencing Center for Infectious Disease"/>
            <person name="Wu L."/>
            <person name="Ma J."/>
        </authorList>
    </citation>
    <scope>NUCLEOTIDE SEQUENCE [LARGE SCALE GENOMIC DNA]</scope>
    <source>
        <strain evidence="9">JCM 4737</strain>
    </source>
</reference>
<evidence type="ECO:0000256" key="5">
    <source>
        <dbReference type="HAMAP-Rule" id="MF_00445"/>
    </source>
</evidence>
<feature type="transmembrane region" description="Helical" evidence="5">
    <location>
        <begin position="257"/>
        <end position="280"/>
    </location>
</feature>
<protein>
    <recommendedName>
        <fullName evidence="5">NADH-quinone oxidoreductase subunit N</fullName>
        <ecNumber evidence="5">7.1.1.-</ecNumber>
    </recommendedName>
    <alternativeName>
        <fullName evidence="5">NADH dehydrogenase I subunit N</fullName>
    </alternativeName>
    <alternativeName>
        <fullName evidence="5">NDH-1 subunit N</fullName>
    </alternativeName>
</protein>
<comment type="catalytic activity">
    <reaction evidence="5">
        <text>a quinone + NADH + 5 H(+)(in) = a quinol + NAD(+) + 4 H(+)(out)</text>
        <dbReference type="Rhea" id="RHEA:57888"/>
        <dbReference type="ChEBI" id="CHEBI:15378"/>
        <dbReference type="ChEBI" id="CHEBI:24646"/>
        <dbReference type="ChEBI" id="CHEBI:57540"/>
        <dbReference type="ChEBI" id="CHEBI:57945"/>
        <dbReference type="ChEBI" id="CHEBI:132124"/>
    </reaction>
</comment>
<keyword evidence="2 5" id="KW-0812">Transmembrane</keyword>
<evidence type="ECO:0000256" key="1">
    <source>
        <dbReference type="ARBA" id="ARBA00004127"/>
    </source>
</evidence>
<name>A0ABQ3DP62_9ACTN</name>
<keyword evidence="5" id="KW-0813">Transport</keyword>
<feature type="transmembrane region" description="Helical" evidence="5">
    <location>
        <begin position="46"/>
        <end position="68"/>
    </location>
</feature>
<comment type="subunit">
    <text evidence="5">NDH-1 is composed of 14 different subunits. Subunits NuoA, H, J, K, L, M, N constitute the membrane sector of the complex.</text>
</comment>
<comment type="caution">
    <text evidence="8">The sequence shown here is derived from an EMBL/GenBank/DDBJ whole genome shotgun (WGS) entry which is preliminary data.</text>
</comment>
<sequence length="502" mass="51941">MTVAAESASLVQSVDWTAIAPPTITAVVGLIVLVADLFVPEGKKALLGRLSIAGLAVALVSLLPLRAGDRSTFCLTSDTEVCSYTADQFTVVIQLLVLGGALLTALLSVTETARDKLPAGEFWFLLMSSAAGAALLPASRDLATLVVALEVASLPAFALVGMKRGDRLSSEAALKFFLSSVTATAVMLLGVSFVYATTGTLHLTEIAVRLDDVPAQLDTLAKAGVALTLVGFAFKTAAVPFHFWVPDTYVGAPLPVAAYLSVIGKAVGFTGLILVTVVAFPSYADVWGPALAVLAALTMTVGNVAALRQSATRAYSAVRLLAWSSVGQAGYLLVPIAAAAYSSDDQIGSTVAYALMYAVVNLGAFAVAALVARTHPLNRIADYRGLYATRPLAALALGFFLLCLAGLPPGIIGLFAKVTVFSAAVDAGLGWLAVVMAVNVVIALYYYLQWTAVLFRAPEGEPAKHAVPVPVTVAIVLTAVLGVALSGVPQTVLRFATGSLFQ</sequence>
<organism evidence="8 9">
    <name type="scientific">Streptomyces chryseus</name>
    <dbReference type="NCBI Taxonomy" id="68186"/>
    <lineage>
        <taxon>Bacteria</taxon>
        <taxon>Bacillati</taxon>
        <taxon>Actinomycetota</taxon>
        <taxon>Actinomycetes</taxon>
        <taxon>Kitasatosporales</taxon>
        <taxon>Streptomycetaceae</taxon>
        <taxon>Streptomyces</taxon>
    </lineage>
</organism>
<feature type="transmembrane region" description="Helical" evidence="5">
    <location>
        <begin position="223"/>
        <end position="245"/>
    </location>
</feature>
<feature type="transmembrane region" description="Helical" evidence="5">
    <location>
        <begin position="172"/>
        <end position="195"/>
    </location>
</feature>
<dbReference type="InterPro" id="IPR010096">
    <property type="entry name" value="NADH-Q_OxRdtase_suN/2"/>
</dbReference>
<dbReference type="HAMAP" id="MF_00445">
    <property type="entry name" value="NDH1_NuoN_1"/>
    <property type="match status" value="1"/>
</dbReference>
<feature type="transmembrane region" description="Helical" evidence="5">
    <location>
        <begin position="19"/>
        <end position="39"/>
    </location>
</feature>
<accession>A0ABQ3DP62</accession>
<proteinExistence type="inferred from homology"/>
<keyword evidence="5" id="KW-1278">Translocase</keyword>
<keyword evidence="4 5" id="KW-0472">Membrane</keyword>
<feature type="transmembrane region" description="Helical" evidence="5">
    <location>
        <begin position="88"/>
        <end position="107"/>
    </location>
</feature>
<evidence type="ECO:0000313" key="9">
    <source>
        <dbReference type="Proteomes" id="UP000599437"/>
    </source>
</evidence>
<keyword evidence="9" id="KW-1185">Reference proteome</keyword>
<comment type="subcellular location">
    <subcellularLocation>
        <location evidence="5">Cell membrane</location>
        <topology evidence="5">Multi-pass membrane protein</topology>
    </subcellularLocation>
    <subcellularLocation>
        <location evidence="1">Endomembrane system</location>
        <topology evidence="1">Multi-pass membrane protein</topology>
    </subcellularLocation>
    <subcellularLocation>
        <location evidence="6">Membrane</location>
        <topology evidence="6">Multi-pass membrane protein</topology>
    </subcellularLocation>
</comment>
<feature type="transmembrane region" description="Helical" evidence="5">
    <location>
        <begin position="142"/>
        <end position="160"/>
    </location>
</feature>
<dbReference type="Pfam" id="PF00361">
    <property type="entry name" value="Proton_antipo_M"/>
    <property type="match status" value="1"/>
</dbReference>
<dbReference type="RefSeq" id="WP_138898887.1">
    <property type="nucleotide sequence ID" value="NZ_BMVO01000009.1"/>
</dbReference>
<dbReference type="PANTHER" id="PTHR22773">
    <property type="entry name" value="NADH DEHYDROGENASE"/>
    <property type="match status" value="1"/>
</dbReference>
<keyword evidence="5" id="KW-0520">NAD</keyword>
<dbReference type="InterPro" id="IPR001750">
    <property type="entry name" value="ND/Mrp_TM"/>
</dbReference>
<keyword evidence="5" id="KW-1003">Cell membrane</keyword>
<feature type="transmembrane region" description="Helical" evidence="5">
    <location>
        <begin position="392"/>
        <end position="416"/>
    </location>
</feature>
<feature type="transmembrane region" description="Helical" evidence="5">
    <location>
        <begin position="320"/>
        <end position="341"/>
    </location>
</feature>
<evidence type="ECO:0000256" key="3">
    <source>
        <dbReference type="ARBA" id="ARBA00022989"/>
    </source>
</evidence>
<comment type="similarity">
    <text evidence="5">Belongs to the complex I subunit 2 family.</text>
</comment>
<keyword evidence="5" id="KW-0874">Quinone</keyword>
<evidence type="ECO:0000256" key="4">
    <source>
        <dbReference type="ARBA" id="ARBA00023136"/>
    </source>
</evidence>
<feature type="transmembrane region" description="Helical" evidence="5">
    <location>
        <begin position="469"/>
        <end position="488"/>
    </location>
</feature>
<feature type="domain" description="NADH:quinone oxidoreductase/Mrp antiporter transmembrane" evidence="7">
    <location>
        <begin position="139"/>
        <end position="442"/>
    </location>
</feature>
<keyword evidence="3 5" id="KW-1133">Transmembrane helix</keyword>